<dbReference type="EMBL" id="KE148147">
    <property type="protein sequence ID" value="EPE09614.1"/>
    <property type="molecule type" value="Genomic_DNA"/>
</dbReference>
<evidence type="ECO:0000256" key="1">
    <source>
        <dbReference type="SAM" id="MobiDB-lite"/>
    </source>
</evidence>
<feature type="compositionally biased region" description="Polar residues" evidence="1">
    <location>
        <begin position="377"/>
        <end position="388"/>
    </location>
</feature>
<protein>
    <submittedName>
        <fullName evidence="2">Uncharacterized protein</fullName>
    </submittedName>
</protein>
<feature type="compositionally biased region" description="Basic and acidic residues" evidence="1">
    <location>
        <begin position="365"/>
        <end position="376"/>
    </location>
</feature>
<feature type="compositionally biased region" description="Polar residues" evidence="1">
    <location>
        <begin position="405"/>
        <end position="416"/>
    </location>
</feature>
<dbReference type="VEuPathDB" id="FungiDB:F503_07390"/>
<sequence>MPVHTNYKPVEILWFLRNYWKYDRNRLIEEYQRHFQDTSFGKSQYTWLRARYGMKEEWGTSAVLNHPPYSGAIPGGTNTQYYEANSIPNSAPRPSFRRSSEEGSPTLQPAQDFAVPQTSFHFTASPNMQTLLLPFSPHDNDGVVKNTGYPTMPFMGPSADSTMGQAMAPVMTTNMASNMALFGGQAPLPGTNMGIGSLPGTAPAPCNSAHSPTGHVSGSHHTYSFPMSAGILPYSTVSTSMSVDNQSTGNPMDLGMGMNMNMNTQAFGYNMEPWGLGIQVSYPQQHQQQQLLSMPAHMQSYIPATVPDQMSFQASTTVPAYMASSFPNAPESNLQDPASVLETTVPSKTGQDSPVSTGNSKRKRSDFDIELREPQKRQMQAANPSDETLSGLGATLVATALPTVMQNAQASNTRKATSGRRKKKMIPSHNTSIPELGQPSVSPTTQAGPFTVSTSSPALSSADSNSRSHSASQTNSRAASPTTPPITSIDPRGEWFDGTHSNCGINLRHRHDSSGGIYVVPSQPQSSAESSPTQQAEATMPLVPPTIGQAMAAEPPVPTSTEAITDSDASFLYATPLSTTDTSVADVDDTIAAVEEASAASPAVTSLFGSPVSSPTIDSVAQVLTPSGPAYELDDQILDQNASFISTSIDMPELDGVWDGNLALTSLSDADLDSFWSTGFAPFSSDSDVSPASDDNSDATTPVFQGLPSPAASTVIAAEVDSNQFQLSSNTFGMGDAEVGALFSEIQA</sequence>
<dbReference type="OrthoDB" id="5245534at2759"/>
<gene>
    <name evidence="2" type="ORF">F503_07390</name>
</gene>
<feature type="compositionally biased region" description="Polar residues" evidence="1">
    <location>
        <begin position="428"/>
        <end position="452"/>
    </location>
</feature>
<feature type="compositionally biased region" description="Low complexity" evidence="1">
    <location>
        <begin position="453"/>
        <end position="489"/>
    </location>
</feature>
<keyword evidence="3" id="KW-1185">Reference proteome</keyword>
<feature type="region of interest" description="Disordered" evidence="1">
    <location>
        <begin position="686"/>
        <end position="705"/>
    </location>
</feature>
<dbReference type="Proteomes" id="UP000016923">
    <property type="component" value="Unassembled WGS sequence"/>
</dbReference>
<name>S3C7W8_OPHP1</name>
<accession>S3C7W8</accession>
<dbReference type="eggNOG" id="ENOG502RK0G">
    <property type="taxonomic scope" value="Eukaryota"/>
</dbReference>
<reference evidence="2 3" key="1">
    <citation type="journal article" date="2013" name="BMC Genomics">
        <title>The genome and transcriptome of the pine saprophyte Ophiostoma piceae, and a comparison with the bark beetle-associated pine pathogen Grosmannia clavigera.</title>
        <authorList>
            <person name="Haridas S."/>
            <person name="Wang Y."/>
            <person name="Lim L."/>
            <person name="Massoumi Alamouti S."/>
            <person name="Jackman S."/>
            <person name="Docking R."/>
            <person name="Robertson G."/>
            <person name="Birol I."/>
            <person name="Bohlmann J."/>
            <person name="Breuil C."/>
        </authorList>
    </citation>
    <scope>NUCLEOTIDE SEQUENCE [LARGE SCALE GENOMIC DNA]</scope>
    <source>
        <strain evidence="2 3">UAMH 11346</strain>
    </source>
</reference>
<feature type="region of interest" description="Disordered" evidence="1">
    <location>
        <begin position="405"/>
        <end position="493"/>
    </location>
</feature>
<dbReference type="AlphaFoldDB" id="S3C7W8"/>
<feature type="compositionally biased region" description="Basic residues" evidence="1">
    <location>
        <begin position="417"/>
        <end position="426"/>
    </location>
</feature>
<dbReference type="HOGENOM" id="CLU_371757_0_0_1"/>
<feature type="region of interest" description="Disordered" evidence="1">
    <location>
        <begin position="82"/>
        <end position="109"/>
    </location>
</feature>
<feature type="region of interest" description="Disordered" evidence="1">
    <location>
        <begin position="343"/>
        <end position="389"/>
    </location>
</feature>
<feature type="compositionally biased region" description="Polar residues" evidence="1">
    <location>
        <begin position="343"/>
        <end position="359"/>
    </location>
</feature>
<proteinExistence type="predicted"/>
<evidence type="ECO:0000313" key="3">
    <source>
        <dbReference type="Proteomes" id="UP000016923"/>
    </source>
</evidence>
<evidence type="ECO:0000313" key="2">
    <source>
        <dbReference type="EMBL" id="EPE09614.1"/>
    </source>
</evidence>
<dbReference type="STRING" id="1262450.S3C7W8"/>
<organism evidence="2 3">
    <name type="scientific">Ophiostoma piceae (strain UAMH 11346)</name>
    <name type="common">Sap stain fungus</name>
    <dbReference type="NCBI Taxonomy" id="1262450"/>
    <lineage>
        <taxon>Eukaryota</taxon>
        <taxon>Fungi</taxon>
        <taxon>Dikarya</taxon>
        <taxon>Ascomycota</taxon>
        <taxon>Pezizomycotina</taxon>
        <taxon>Sordariomycetes</taxon>
        <taxon>Sordariomycetidae</taxon>
        <taxon>Ophiostomatales</taxon>
        <taxon>Ophiostomataceae</taxon>
        <taxon>Ophiostoma</taxon>
    </lineage>
</organism>